<comment type="catalytic activity">
    <reaction evidence="9">
        <text>a ubiquinone + NADH + H(+) = a ubiquinol + NAD(+)</text>
        <dbReference type="Rhea" id="RHEA:23152"/>
        <dbReference type="Rhea" id="RHEA-COMP:9565"/>
        <dbReference type="Rhea" id="RHEA-COMP:9566"/>
        <dbReference type="ChEBI" id="CHEBI:15378"/>
        <dbReference type="ChEBI" id="CHEBI:16389"/>
        <dbReference type="ChEBI" id="CHEBI:17976"/>
        <dbReference type="ChEBI" id="CHEBI:57540"/>
        <dbReference type="ChEBI" id="CHEBI:57945"/>
    </reaction>
</comment>
<dbReference type="GO" id="GO:0005739">
    <property type="term" value="C:mitochondrion"/>
    <property type="evidence" value="ECO:0007669"/>
    <property type="project" value="TreeGrafter"/>
</dbReference>
<evidence type="ECO:0000313" key="12">
    <source>
        <dbReference type="EMBL" id="PIG84687.1"/>
    </source>
</evidence>
<evidence type="ECO:0000256" key="3">
    <source>
        <dbReference type="ARBA" id="ARBA00022630"/>
    </source>
</evidence>
<keyword evidence="6" id="KW-0560">Oxidoreductase</keyword>
<evidence type="ECO:0000313" key="13">
    <source>
        <dbReference type="Proteomes" id="UP000231358"/>
    </source>
</evidence>
<evidence type="ECO:0000256" key="5">
    <source>
        <dbReference type="ARBA" id="ARBA00022946"/>
    </source>
</evidence>
<evidence type="ECO:0000256" key="1">
    <source>
        <dbReference type="ARBA" id="ARBA00005272"/>
    </source>
</evidence>
<accession>A0A2G7FVS2</accession>
<keyword evidence="7" id="KW-0520">NAD</keyword>
<keyword evidence="4" id="KW-0274">FAD</keyword>
<dbReference type="GO" id="GO:0050136">
    <property type="term" value="F:NADH dehydrogenase (quinone) (non-electrogenic) activity"/>
    <property type="evidence" value="ECO:0007669"/>
    <property type="project" value="UniProtKB-EC"/>
</dbReference>
<comment type="catalytic activity">
    <reaction evidence="8">
        <text>a quinone + NADH + H(+) = a quinol + NAD(+)</text>
        <dbReference type="Rhea" id="RHEA:46160"/>
        <dbReference type="ChEBI" id="CHEBI:15378"/>
        <dbReference type="ChEBI" id="CHEBI:24646"/>
        <dbReference type="ChEBI" id="CHEBI:57540"/>
        <dbReference type="ChEBI" id="CHEBI:57945"/>
        <dbReference type="ChEBI" id="CHEBI:132124"/>
        <dbReference type="EC" id="1.6.5.9"/>
    </reaction>
</comment>
<dbReference type="InterPro" id="IPR036188">
    <property type="entry name" value="FAD/NAD-bd_sf"/>
</dbReference>
<keyword evidence="13" id="KW-1185">Reference proteome</keyword>
<dbReference type="InterPro" id="IPR023753">
    <property type="entry name" value="FAD/NAD-binding_dom"/>
</dbReference>
<dbReference type="PRINTS" id="PR00368">
    <property type="entry name" value="FADPNR"/>
</dbReference>
<reference evidence="12 13" key="1">
    <citation type="submission" date="2017-05" db="EMBL/GenBank/DDBJ databases">
        <title>Genome sequence for an aflatoxigenic pathogen of Argentinian peanut, Aspergillus arachidicola.</title>
        <authorList>
            <person name="Moore G."/>
            <person name="Beltz S.B."/>
            <person name="Mack B.M."/>
        </authorList>
    </citation>
    <scope>NUCLEOTIDE SEQUENCE [LARGE SCALE GENOMIC DNA]</scope>
    <source>
        <strain evidence="12 13">CBS 117610</strain>
    </source>
</reference>
<dbReference type="PANTHER" id="PTHR43706:SF47">
    <property type="entry name" value="EXTERNAL NADH-UBIQUINONE OXIDOREDUCTASE 1, MITOCHONDRIAL-RELATED"/>
    <property type="match status" value="1"/>
</dbReference>
<keyword evidence="3" id="KW-0285">Flavoprotein</keyword>
<name>A0A2G7FVS2_9EURO</name>
<evidence type="ECO:0000256" key="6">
    <source>
        <dbReference type="ARBA" id="ARBA00023002"/>
    </source>
</evidence>
<dbReference type="Proteomes" id="UP000231358">
    <property type="component" value="Unassembled WGS sequence"/>
</dbReference>
<dbReference type="InterPro" id="IPR054585">
    <property type="entry name" value="NDH2-like_C"/>
</dbReference>
<dbReference type="STRING" id="656916.A0A2G7FVS2"/>
<protein>
    <recommendedName>
        <fullName evidence="2">NADH:ubiquinone reductase (non-electrogenic)</fullName>
        <ecNumber evidence="2">1.6.5.9</ecNumber>
    </recommendedName>
</protein>
<feature type="domain" description="FAD/NAD(P)-binding" evidence="10">
    <location>
        <begin position="108"/>
        <end position="431"/>
    </location>
</feature>
<dbReference type="InterPro" id="IPR045024">
    <property type="entry name" value="NDH-2"/>
</dbReference>
<dbReference type="PANTHER" id="PTHR43706">
    <property type="entry name" value="NADH DEHYDROGENASE"/>
    <property type="match status" value="1"/>
</dbReference>
<evidence type="ECO:0000259" key="11">
    <source>
        <dbReference type="Pfam" id="PF22366"/>
    </source>
</evidence>
<comment type="similarity">
    <text evidence="1">Belongs to the NADH dehydrogenase family.</text>
</comment>
<organism evidence="12 13">
    <name type="scientific">Aspergillus arachidicola</name>
    <dbReference type="NCBI Taxonomy" id="656916"/>
    <lineage>
        <taxon>Eukaryota</taxon>
        <taxon>Fungi</taxon>
        <taxon>Dikarya</taxon>
        <taxon>Ascomycota</taxon>
        <taxon>Pezizomycotina</taxon>
        <taxon>Eurotiomycetes</taxon>
        <taxon>Eurotiomycetidae</taxon>
        <taxon>Eurotiales</taxon>
        <taxon>Aspergillaceae</taxon>
        <taxon>Aspergillus</taxon>
        <taxon>Aspergillus subgen. Circumdati</taxon>
    </lineage>
</organism>
<keyword evidence="5" id="KW-0809">Transit peptide</keyword>
<evidence type="ECO:0000256" key="2">
    <source>
        <dbReference type="ARBA" id="ARBA00012637"/>
    </source>
</evidence>
<gene>
    <name evidence="12" type="ORF">AARAC_002030</name>
</gene>
<dbReference type="SUPFAM" id="SSF51905">
    <property type="entry name" value="FAD/NAD(P)-binding domain"/>
    <property type="match status" value="2"/>
</dbReference>
<evidence type="ECO:0000256" key="7">
    <source>
        <dbReference type="ARBA" id="ARBA00023027"/>
    </source>
</evidence>
<evidence type="ECO:0000256" key="8">
    <source>
        <dbReference type="ARBA" id="ARBA00047599"/>
    </source>
</evidence>
<proteinExistence type="inferred from homology"/>
<dbReference type="Gene3D" id="3.50.50.100">
    <property type="match status" value="1"/>
</dbReference>
<comment type="caution">
    <text evidence="12">The sequence shown here is derived from an EMBL/GenBank/DDBJ whole genome shotgun (WGS) entry which is preliminary data.</text>
</comment>
<dbReference type="AlphaFoldDB" id="A0A2G7FVS2"/>
<feature type="domain" description="External alternative NADH-ubiquinone oxidoreductase-like C-terminal" evidence="11">
    <location>
        <begin position="459"/>
        <end position="523"/>
    </location>
</feature>
<sequence>MFRPRCMFQNRLLRPGSTCSSSWGSRLSASILPKNTRERRERFYHSTTRTDSTKLASRSYRLFLVTAVGYCGYLAWTVCSTEETAKPVTPATEKKNLVVLGSSPLSEIGTGWGSVSFLRDLDIDNYNVSVISPRNYFLFTPLLPSCTTGLVEEHSLMEPIRNFFKGKSAVAFYEAEATKVDPERRVVHIKRNPTTKGEVEQSEIPYDMMVVGVGADNATFKHSCFLKNASDSQKIRTRLTDCIEAALYKGRSSDEIQKLLHFVVVGGGPTGVEFAAELQDYYKDSLRDRYPEIMDAFRITLVEKLPNVLPMFSKQLTDYTESALKSEAIDVLTNASVKEVGEDGIKVEVTKPDGSKDIQAIPYGLLVWAAGNKQKGLIQNLASRLKGQQDSRRGLVVDDCLAVQGAQNIWAFGDCANSELPPTAQVAHQQGSYLAKVFNEMACTPSWGRAEIQPFDYNHQGAMAYIGMDKAVADLNILGRNVASHGFFTFLFWKAAYLNMCLSGRSRFLVATDWMKARVFGRNMFRE</sequence>
<evidence type="ECO:0000256" key="4">
    <source>
        <dbReference type="ARBA" id="ARBA00022827"/>
    </source>
</evidence>
<dbReference type="EC" id="1.6.5.9" evidence="2"/>
<dbReference type="EMBL" id="NEXV01000376">
    <property type="protein sequence ID" value="PIG84687.1"/>
    <property type="molecule type" value="Genomic_DNA"/>
</dbReference>
<evidence type="ECO:0000259" key="10">
    <source>
        <dbReference type="Pfam" id="PF07992"/>
    </source>
</evidence>
<evidence type="ECO:0000256" key="9">
    <source>
        <dbReference type="ARBA" id="ARBA00049010"/>
    </source>
</evidence>
<dbReference type="Pfam" id="PF22366">
    <property type="entry name" value="NDH2_C"/>
    <property type="match status" value="1"/>
</dbReference>
<dbReference type="Pfam" id="PF07992">
    <property type="entry name" value="Pyr_redox_2"/>
    <property type="match status" value="1"/>
</dbReference>